<evidence type="ECO:0000313" key="1">
    <source>
        <dbReference type="EMBL" id="KRL93508.1"/>
    </source>
</evidence>
<evidence type="ECO:0000313" key="2">
    <source>
        <dbReference type="Proteomes" id="UP000051580"/>
    </source>
</evidence>
<dbReference type="STRING" id="1423753.FD28_GL001394"/>
<dbReference type="PANTHER" id="PTHR39201">
    <property type="entry name" value="EXPORTED PROTEIN-RELATED"/>
    <property type="match status" value="1"/>
</dbReference>
<keyword evidence="2" id="KW-1185">Reference proteome</keyword>
<organism evidence="1 2">
    <name type="scientific">Levilactobacillus hammesii DSM 16381</name>
    <dbReference type="NCBI Taxonomy" id="1423753"/>
    <lineage>
        <taxon>Bacteria</taxon>
        <taxon>Bacillati</taxon>
        <taxon>Bacillota</taxon>
        <taxon>Bacilli</taxon>
        <taxon>Lactobacillales</taxon>
        <taxon>Lactobacillaceae</taxon>
        <taxon>Levilactobacillus</taxon>
    </lineage>
</organism>
<comment type="caution">
    <text evidence="1">The sequence shown here is derived from an EMBL/GenBank/DDBJ whole genome shotgun (WGS) entry which is preliminary data.</text>
</comment>
<evidence type="ECO:0008006" key="3">
    <source>
        <dbReference type="Google" id="ProtNLM"/>
    </source>
</evidence>
<proteinExistence type="predicted"/>
<dbReference type="PATRIC" id="fig|1423753.3.peg.1450"/>
<gene>
    <name evidence="1" type="ORF">FD28_GL001394</name>
</gene>
<reference evidence="1 2" key="1">
    <citation type="journal article" date="2015" name="Genome Announc.">
        <title>Expanding the biotechnology potential of lactobacilli through comparative genomics of 213 strains and associated genera.</title>
        <authorList>
            <person name="Sun Z."/>
            <person name="Harris H.M."/>
            <person name="McCann A."/>
            <person name="Guo C."/>
            <person name="Argimon S."/>
            <person name="Zhang W."/>
            <person name="Yang X."/>
            <person name="Jeffery I.B."/>
            <person name="Cooney J.C."/>
            <person name="Kagawa T.F."/>
            <person name="Liu W."/>
            <person name="Song Y."/>
            <person name="Salvetti E."/>
            <person name="Wrobel A."/>
            <person name="Rasinkangas P."/>
            <person name="Parkhill J."/>
            <person name="Rea M.C."/>
            <person name="O'Sullivan O."/>
            <person name="Ritari J."/>
            <person name="Douillard F.P."/>
            <person name="Paul Ross R."/>
            <person name="Yang R."/>
            <person name="Briner A.E."/>
            <person name="Felis G.E."/>
            <person name="de Vos W.M."/>
            <person name="Barrangou R."/>
            <person name="Klaenhammer T.R."/>
            <person name="Caufield P.W."/>
            <person name="Cui Y."/>
            <person name="Zhang H."/>
            <person name="O'Toole P.W."/>
        </authorList>
    </citation>
    <scope>NUCLEOTIDE SEQUENCE [LARGE SCALE GENOMIC DNA]</scope>
    <source>
        <strain evidence="1 2">DSM 16381</strain>
    </source>
</reference>
<dbReference type="RefSeq" id="WP_157059892.1">
    <property type="nucleotide sequence ID" value="NZ_AZFS01000064.1"/>
</dbReference>
<dbReference type="OrthoDB" id="2049760at2"/>
<dbReference type="GO" id="GO:0016651">
    <property type="term" value="F:oxidoreductase activity, acting on NAD(P)H"/>
    <property type="evidence" value="ECO:0007669"/>
    <property type="project" value="UniProtKB-ARBA"/>
</dbReference>
<dbReference type="PANTHER" id="PTHR39201:SF1">
    <property type="entry name" value="FLAVODOXIN-LIKE DOMAIN-CONTAINING PROTEIN"/>
    <property type="match status" value="1"/>
</dbReference>
<dbReference type="SUPFAM" id="SSF52218">
    <property type="entry name" value="Flavoproteins"/>
    <property type="match status" value="1"/>
</dbReference>
<accession>A0A0R1UKS6</accession>
<sequence>MTNNVLIADYSWSGNTAKLATIIQQETSADRLDLTVAAGTFSDDMYATADVANQQLATGQLPMLTSEQPRLDQVQLLLVGGPVWSGKVATPVRSFLQQLQGYQGTVAPFYTDAGTPGDYETDFAKLVPSLSVATGLGVAASELTQSNQLVADWLQKLTVK</sequence>
<protein>
    <recommendedName>
        <fullName evidence="3">Flavodoxin</fullName>
    </recommendedName>
</protein>
<dbReference type="GO" id="GO:0010181">
    <property type="term" value="F:FMN binding"/>
    <property type="evidence" value="ECO:0007669"/>
    <property type="project" value="InterPro"/>
</dbReference>
<dbReference type="InterPro" id="IPR029039">
    <property type="entry name" value="Flavoprotein-like_sf"/>
</dbReference>
<name>A0A0R1UKS6_9LACO</name>
<dbReference type="AlphaFoldDB" id="A0A0R1UKS6"/>
<dbReference type="Gene3D" id="3.40.50.360">
    <property type="match status" value="1"/>
</dbReference>
<dbReference type="Proteomes" id="UP000051580">
    <property type="component" value="Unassembled WGS sequence"/>
</dbReference>
<dbReference type="EMBL" id="AZFS01000064">
    <property type="protein sequence ID" value="KRL93508.1"/>
    <property type="molecule type" value="Genomic_DNA"/>
</dbReference>